<dbReference type="PROSITE" id="PS50011">
    <property type="entry name" value="PROTEIN_KINASE_DOM"/>
    <property type="match status" value="1"/>
</dbReference>
<evidence type="ECO:0000313" key="9">
    <source>
        <dbReference type="Proteomes" id="UP000567179"/>
    </source>
</evidence>
<feature type="binding site" evidence="4">
    <location>
        <position position="217"/>
    </location>
    <ligand>
        <name>ATP</name>
        <dbReference type="ChEBI" id="CHEBI:30616"/>
    </ligand>
</feature>
<dbReference type="PROSITE" id="PS50006">
    <property type="entry name" value="FHA_DOMAIN"/>
    <property type="match status" value="1"/>
</dbReference>
<keyword evidence="3 4" id="KW-0067">ATP-binding</keyword>
<dbReference type="Pfam" id="PF00498">
    <property type="entry name" value="FHA"/>
    <property type="match status" value="1"/>
</dbReference>
<dbReference type="SMART" id="SM00220">
    <property type="entry name" value="S_TKc"/>
    <property type="match status" value="1"/>
</dbReference>
<dbReference type="PROSITE" id="PS00108">
    <property type="entry name" value="PROTEIN_KINASE_ST"/>
    <property type="match status" value="1"/>
</dbReference>
<dbReference type="Gene3D" id="1.10.510.10">
    <property type="entry name" value="Transferase(Phosphotransferase) domain 1"/>
    <property type="match status" value="1"/>
</dbReference>
<evidence type="ECO:0008006" key="10">
    <source>
        <dbReference type="Google" id="ProtNLM"/>
    </source>
</evidence>
<gene>
    <name evidence="8" type="ORF">D9619_001805</name>
</gene>
<feature type="compositionally biased region" description="Low complexity" evidence="5">
    <location>
        <begin position="37"/>
        <end position="53"/>
    </location>
</feature>
<evidence type="ECO:0000259" key="6">
    <source>
        <dbReference type="PROSITE" id="PS50006"/>
    </source>
</evidence>
<dbReference type="Proteomes" id="UP000567179">
    <property type="component" value="Unassembled WGS sequence"/>
</dbReference>
<dbReference type="GO" id="GO:0004672">
    <property type="term" value="F:protein kinase activity"/>
    <property type="evidence" value="ECO:0007669"/>
    <property type="project" value="InterPro"/>
</dbReference>
<dbReference type="Pfam" id="PF00069">
    <property type="entry name" value="Pkinase"/>
    <property type="match status" value="1"/>
</dbReference>
<evidence type="ECO:0000256" key="2">
    <source>
        <dbReference type="ARBA" id="ARBA00022741"/>
    </source>
</evidence>
<evidence type="ECO:0000256" key="3">
    <source>
        <dbReference type="ARBA" id="ARBA00022840"/>
    </source>
</evidence>
<evidence type="ECO:0000256" key="5">
    <source>
        <dbReference type="SAM" id="MobiDB-lite"/>
    </source>
</evidence>
<proteinExistence type="inferred from homology"/>
<feature type="compositionally biased region" description="Low complexity" evidence="5">
    <location>
        <begin position="586"/>
        <end position="597"/>
    </location>
</feature>
<organism evidence="8 9">
    <name type="scientific">Psilocybe cf. subviscida</name>
    <dbReference type="NCBI Taxonomy" id="2480587"/>
    <lineage>
        <taxon>Eukaryota</taxon>
        <taxon>Fungi</taxon>
        <taxon>Dikarya</taxon>
        <taxon>Basidiomycota</taxon>
        <taxon>Agaricomycotina</taxon>
        <taxon>Agaricomycetes</taxon>
        <taxon>Agaricomycetidae</taxon>
        <taxon>Agaricales</taxon>
        <taxon>Agaricineae</taxon>
        <taxon>Strophariaceae</taxon>
        <taxon>Psilocybe</taxon>
    </lineage>
</organism>
<dbReference type="FunFam" id="1.10.510.10:FF:000571">
    <property type="entry name" value="Maternal embryonic leucine zipper kinase"/>
    <property type="match status" value="1"/>
</dbReference>
<sequence length="613" mass="68180">MSFLLNPTPPHIPLLFLSMDTDSIDYGMEYDEDSLEETQQTQSTQQASQPPESDTVDEHLWGYLQPCSAALTRIDFWRIHPKYSIGRNTETNQVVLPGFKVSNSHCIISWDGVDSSRGGVLVTDLSSNGTFINGEKIGKQKTRILNEGNEIAFGTSIPQPQNNGLEDYRFVYRHVAGGPPTSGLYANYDIGLELGKGSFATVRKAVHRETGTWYAVKMIGAAKTVRQSGGGGRDRNATFAREIHIMEQLEHRNICKLVETFFQDDGSVNLVLELVEGGDLLEYILKTGTGVEELPARDITYQICDALAYIHSKGITHRDLKPENVLLTRDNPPLIKVADFGLAKVVDSLTMLRTMCGTPSYLAPEVVTDAPDGYDNLVDSWSVGVIVFSMLTNQGPFQDEDGHESVKARILNRHVEWEVLNHTKYPLSIEAKRFIGRLLEDNPRQRMSLTSGLSHPWLRQHTPFHGFVEDILISDTTEDVSMVEQNPEPLPPIPPAPVPPMPPVQHQPALDTYGPGPSRTRLQRRQLVEEGEAPVPELPEELIAYALRGSPRGNKKRVRSEFTPLPEEVPDAEMSSERARNGGRRSTTSSPSDGQSSEGRPRRTTRGKVARKD</sequence>
<feature type="region of interest" description="Disordered" evidence="5">
    <location>
        <begin position="552"/>
        <end position="613"/>
    </location>
</feature>
<dbReference type="GO" id="GO:0005524">
    <property type="term" value="F:ATP binding"/>
    <property type="evidence" value="ECO:0007669"/>
    <property type="project" value="UniProtKB-UniRule"/>
</dbReference>
<comment type="caution">
    <text evidence="8">The sequence shown here is derived from an EMBL/GenBank/DDBJ whole genome shotgun (WGS) entry which is preliminary data.</text>
</comment>
<evidence type="ECO:0000259" key="7">
    <source>
        <dbReference type="PROSITE" id="PS50011"/>
    </source>
</evidence>
<dbReference type="SUPFAM" id="SSF56112">
    <property type="entry name" value="Protein kinase-like (PK-like)"/>
    <property type="match status" value="1"/>
</dbReference>
<feature type="domain" description="Protein kinase" evidence="7">
    <location>
        <begin position="188"/>
        <end position="458"/>
    </location>
</feature>
<feature type="domain" description="FHA" evidence="6">
    <location>
        <begin position="83"/>
        <end position="137"/>
    </location>
</feature>
<dbReference type="InterPro" id="IPR017441">
    <property type="entry name" value="Protein_kinase_ATP_BS"/>
</dbReference>
<reference evidence="8 9" key="1">
    <citation type="journal article" date="2020" name="ISME J.">
        <title>Uncovering the hidden diversity of litter-decomposition mechanisms in mushroom-forming fungi.</title>
        <authorList>
            <person name="Floudas D."/>
            <person name="Bentzer J."/>
            <person name="Ahren D."/>
            <person name="Johansson T."/>
            <person name="Persson P."/>
            <person name="Tunlid A."/>
        </authorList>
    </citation>
    <scope>NUCLEOTIDE SEQUENCE [LARGE SCALE GENOMIC DNA]</scope>
    <source>
        <strain evidence="8 9">CBS 101986</strain>
    </source>
</reference>
<dbReference type="OrthoDB" id="10252171at2759"/>
<protein>
    <recommendedName>
        <fullName evidence="10">Pkinase-domain-containing protein</fullName>
    </recommendedName>
</protein>
<dbReference type="InterPro" id="IPR000719">
    <property type="entry name" value="Prot_kinase_dom"/>
</dbReference>
<evidence type="ECO:0000256" key="1">
    <source>
        <dbReference type="ARBA" id="ARBA00005575"/>
    </source>
</evidence>
<dbReference type="AlphaFoldDB" id="A0A8H5BEX0"/>
<dbReference type="SMART" id="SM00240">
    <property type="entry name" value="FHA"/>
    <property type="match status" value="1"/>
</dbReference>
<dbReference type="InterPro" id="IPR000253">
    <property type="entry name" value="FHA_dom"/>
</dbReference>
<feature type="region of interest" description="Disordered" evidence="5">
    <location>
        <begin position="500"/>
        <end position="519"/>
    </location>
</feature>
<dbReference type="EMBL" id="JAACJJ010000028">
    <property type="protein sequence ID" value="KAF5320932.1"/>
    <property type="molecule type" value="Genomic_DNA"/>
</dbReference>
<name>A0A8H5BEX0_9AGAR</name>
<accession>A0A8H5BEX0</accession>
<dbReference type="PROSITE" id="PS00107">
    <property type="entry name" value="PROTEIN_KINASE_ATP"/>
    <property type="match status" value="1"/>
</dbReference>
<evidence type="ECO:0000313" key="8">
    <source>
        <dbReference type="EMBL" id="KAF5320932.1"/>
    </source>
</evidence>
<dbReference type="InterPro" id="IPR008984">
    <property type="entry name" value="SMAD_FHA_dom_sf"/>
</dbReference>
<keyword evidence="9" id="KW-1185">Reference proteome</keyword>
<dbReference type="Gene3D" id="2.60.200.20">
    <property type="match status" value="1"/>
</dbReference>
<feature type="compositionally biased region" description="Basic residues" evidence="5">
    <location>
        <begin position="602"/>
        <end position="613"/>
    </location>
</feature>
<comment type="similarity">
    <text evidence="1">Belongs to the protein kinase superfamily. CAMK Ser/Thr protein kinase family. CHEK2 subfamily.</text>
</comment>
<feature type="region of interest" description="Disordered" evidence="5">
    <location>
        <begin position="33"/>
        <end position="56"/>
    </location>
</feature>
<keyword evidence="2 4" id="KW-0547">Nucleotide-binding</keyword>
<dbReference type="PANTHER" id="PTHR24347">
    <property type="entry name" value="SERINE/THREONINE-PROTEIN KINASE"/>
    <property type="match status" value="1"/>
</dbReference>
<dbReference type="SUPFAM" id="SSF49879">
    <property type="entry name" value="SMAD/FHA domain"/>
    <property type="match status" value="1"/>
</dbReference>
<evidence type="ECO:0000256" key="4">
    <source>
        <dbReference type="PROSITE-ProRule" id="PRU10141"/>
    </source>
</evidence>
<dbReference type="InterPro" id="IPR008271">
    <property type="entry name" value="Ser/Thr_kinase_AS"/>
</dbReference>
<dbReference type="InterPro" id="IPR011009">
    <property type="entry name" value="Kinase-like_dom_sf"/>
</dbReference>